<reference evidence="2 3" key="1">
    <citation type="submission" date="2018-12" db="EMBL/GenBank/DDBJ databases">
        <title>Mangrovimonas spongiae sp. nov., a novel member of the genus Mangrovimonas isolated from marine sponge.</title>
        <authorList>
            <person name="Zhuang L."/>
            <person name="Luo L."/>
        </authorList>
    </citation>
    <scope>NUCLEOTIDE SEQUENCE [LARGE SCALE GENOMIC DNA]</scope>
    <source>
        <strain evidence="2 3">HN-E26</strain>
    </source>
</reference>
<feature type="chain" id="PRO_5018684898" evidence="1">
    <location>
        <begin position="23"/>
        <end position="555"/>
    </location>
</feature>
<evidence type="ECO:0000256" key="1">
    <source>
        <dbReference type="SAM" id="SignalP"/>
    </source>
</evidence>
<dbReference type="AlphaFoldDB" id="A0A3R9P037"/>
<dbReference type="EMBL" id="RWBG01000001">
    <property type="protein sequence ID" value="RSK41363.1"/>
    <property type="molecule type" value="Genomic_DNA"/>
</dbReference>
<dbReference type="OrthoDB" id="613240at2"/>
<gene>
    <name evidence="2" type="ORF">EJA19_00375</name>
</gene>
<evidence type="ECO:0000313" key="2">
    <source>
        <dbReference type="EMBL" id="RSK41363.1"/>
    </source>
</evidence>
<sequence>MKKNIVLLILSLFLGLTAYSQSNNTSSEYSYEVGKPYEVIDGKRKFFVHNDKMVAIKMRRSSVYVQQFNTNSLEETIRKEYKEDYFLPKNYHPEKMLQFNDKIYFFYSSWSDETQHDRLFYNTIDINTCEIDKNSVKVLDIEGELGGSFFTTMHIMGLQISKGMKFDFLTSQDDGKLLIQYRKKPEVKRDVKSYDIIGVNVFNTNDMSLDWSKEYKMPYTERRMDLLDFAVDNEGKGYILTKVFGDDSNDDKKKKRDENANYHIELFRLLKGETNIAKTKIELDKIFINGISLFETSNNQIYCAGYYNKGLLKGSFISKKHNKDSADGVVIFKLSKDGEILKSVTHEIPLDVINLYISKRAKKRNNKKENDEGAELQNMVLRDFVIHNNGSVTLIGEQFYVVRHHSQYTGTYYSYHYENILAAKVNADGSLAWFKKIPKKQEGNYSQGGMSYTYLTTPNDLFLLFLDNVKNMDLPEDKYPYKHTDGKGGYLTSYKINFDSGNMSKSSVFDTRNLTDEFVAEKFNTNRVIKTSDTSFIVEFYKKRKEDVLVKIGLK</sequence>
<comment type="caution">
    <text evidence="2">The sequence shown here is derived from an EMBL/GenBank/DDBJ whole genome shotgun (WGS) entry which is preliminary data.</text>
</comment>
<feature type="signal peptide" evidence="1">
    <location>
        <begin position="1"/>
        <end position="22"/>
    </location>
</feature>
<proteinExistence type="predicted"/>
<dbReference type="Proteomes" id="UP000270620">
    <property type="component" value="Unassembled WGS sequence"/>
</dbReference>
<organism evidence="2 3">
    <name type="scientific">Mangrovimonas spongiae</name>
    <dbReference type="NCBI Taxonomy" id="2494697"/>
    <lineage>
        <taxon>Bacteria</taxon>
        <taxon>Pseudomonadati</taxon>
        <taxon>Bacteroidota</taxon>
        <taxon>Flavobacteriia</taxon>
        <taxon>Flavobacteriales</taxon>
        <taxon>Flavobacteriaceae</taxon>
        <taxon>Mangrovimonas</taxon>
    </lineage>
</organism>
<keyword evidence="1" id="KW-0732">Signal</keyword>
<accession>A0A3R9P037</accession>
<protein>
    <submittedName>
        <fullName evidence="2">Uncharacterized protein</fullName>
    </submittedName>
</protein>
<name>A0A3R9P037_9FLAO</name>
<keyword evidence="3" id="KW-1185">Reference proteome</keyword>
<dbReference type="RefSeq" id="WP_125466360.1">
    <property type="nucleotide sequence ID" value="NZ_RWBG01000001.1"/>
</dbReference>
<evidence type="ECO:0000313" key="3">
    <source>
        <dbReference type="Proteomes" id="UP000270620"/>
    </source>
</evidence>